<dbReference type="EMBL" id="QJVD01000043">
    <property type="protein sequence ID" value="PYI64678.1"/>
    <property type="molecule type" value="Genomic_DNA"/>
</dbReference>
<accession>A0A2V5L0Z2</accession>
<reference evidence="2 3" key="1">
    <citation type="submission" date="2018-05" db="EMBL/GenBank/DDBJ databases">
        <title>Genetic diversity of glacier-inhabiting Cryobacterium bacteria in China and description of Cryobacterium mengkeensis sp. nov. and Arthrobacter glacialis sp. nov.</title>
        <authorList>
            <person name="Liu Q."/>
            <person name="Xin Y.-H."/>
        </authorList>
    </citation>
    <scope>NUCLEOTIDE SEQUENCE [LARGE SCALE GENOMIC DNA]</scope>
    <source>
        <strain evidence="2 3">LI2</strain>
    </source>
</reference>
<protein>
    <submittedName>
        <fullName evidence="2">Uncharacterized protein</fullName>
    </submittedName>
</protein>
<organism evidence="2 3">
    <name type="scientific">Arthrobacter livingstonensis</name>
    <dbReference type="NCBI Taxonomy" id="670078"/>
    <lineage>
        <taxon>Bacteria</taxon>
        <taxon>Bacillati</taxon>
        <taxon>Actinomycetota</taxon>
        <taxon>Actinomycetes</taxon>
        <taxon>Micrococcales</taxon>
        <taxon>Micrococcaceae</taxon>
        <taxon>Arthrobacter</taxon>
    </lineage>
</organism>
<evidence type="ECO:0000313" key="3">
    <source>
        <dbReference type="Proteomes" id="UP000247832"/>
    </source>
</evidence>
<gene>
    <name evidence="2" type="ORF">CVV68_21295</name>
</gene>
<evidence type="ECO:0000313" key="2">
    <source>
        <dbReference type="EMBL" id="PYI64678.1"/>
    </source>
</evidence>
<feature type="region of interest" description="Disordered" evidence="1">
    <location>
        <begin position="37"/>
        <end position="73"/>
    </location>
</feature>
<proteinExistence type="predicted"/>
<name>A0A2V5L0Z2_9MICC</name>
<comment type="caution">
    <text evidence="2">The sequence shown here is derived from an EMBL/GenBank/DDBJ whole genome shotgun (WGS) entry which is preliminary data.</text>
</comment>
<dbReference type="Proteomes" id="UP000247832">
    <property type="component" value="Unassembled WGS sequence"/>
</dbReference>
<sequence>MSPTQPNASRRQRDLELLATGHNTGWWDAYGQPAPRPDDFWLPDGTINPDWRPNGHTPEEETDPTIPSENNNY</sequence>
<dbReference type="OrthoDB" id="9781972at2"/>
<dbReference type="RefSeq" id="WP_110503005.1">
    <property type="nucleotide sequence ID" value="NZ_QJVD01000043.1"/>
</dbReference>
<dbReference type="AlphaFoldDB" id="A0A2V5L0Z2"/>
<keyword evidence="3" id="KW-1185">Reference proteome</keyword>
<evidence type="ECO:0000256" key="1">
    <source>
        <dbReference type="SAM" id="MobiDB-lite"/>
    </source>
</evidence>